<organism evidence="1 2">
    <name type="scientific">Rhizosphaericola mali</name>
    <dbReference type="NCBI Taxonomy" id="2545455"/>
    <lineage>
        <taxon>Bacteria</taxon>
        <taxon>Pseudomonadati</taxon>
        <taxon>Bacteroidota</taxon>
        <taxon>Chitinophagia</taxon>
        <taxon>Chitinophagales</taxon>
        <taxon>Chitinophagaceae</taxon>
        <taxon>Rhizosphaericola</taxon>
    </lineage>
</organism>
<dbReference type="InterPro" id="IPR011990">
    <property type="entry name" value="TPR-like_helical_dom_sf"/>
</dbReference>
<name>A0A5P2GE38_9BACT</name>
<sequence>MKTIFKIFLLFLSCIPIIVWGQGNLIARQEIDTKKKNINLNSEEALSSSKEFIRLDSTYYVGWMLDGMYKYNHSADYQGYRLAAEPLVKSIQLLIHDYGNALENQYTSQENFSKNLPVYQDYIALNNALLECYNNTDQPDKSMDLLDQIDHFHFRKDYCGVASQRAWLYHRFRTYTTKDFAFLRNSIAENEKMALDWCHEGLDNIMENKEENDKWFGPQQSFGDQLNIFHYLALLLTYNKKYDSSAFYYNILEQSGMISWNNYGGLQSELGNFKQAYQYFDMDKNAVSGNMLKEPYYYLPELLVYKGDTKSAIQMSQGIIEANGSKPGFGWYNLALARDYLYDGQLDSCSLALEKADNFQEVSIGTTLTLQQYKFTSQLLKVQLWDKKIALEKFLHKNWWYSPKYLFTVFVWKIKQFIANYVAVNALSHNADRDRMVYDLFCSESTTNFDEAWYLLKGFNAPYFIHKYEQYQRDDYRVNIQKYFRLFTAKFQLLNNDKDEAQHNLDQIVGNPQVDTDYEKLYLARLYEAAATCADKQGDNVKELSYQNEFLKQYSQLVPFSDVQIKMQLQIQSDDAAFAKIIETGLRKTKIEWNEDQNLPKILISIHKGNDDAHTIELKLIDANDDQIGATQMLSIPATSDEPVSAVALKIFQIG</sequence>
<dbReference type="KEGG" id="arac:E0W69_014800"/>
<dbReference type="OrthoDB" id="607439at2"/>
<evidence type="ECO:0000313" key="2">
    <source>
        <dbReference type="Proteomes" id="UP000292424"/>
    </source>
</evidence>
<dbReference type="SUPFAM" id="SSF48452">
    <property type="entry name" value="TPR-like"/>
    <property type="match status" value="1"/>
</dbReference>
<dbReference type="RefSeq" id="WP_131330829.1">
    <property type="nucleotide sequence ID" value="NZ_CP044016.1"/>
</dbReference>
<reference evidence="1 2" key="1">
    <citation type="submission" date="2019-09" db="EMBL/GenBank/DDBJ databases">
        <title>Complete genome sequence of Arachidicoccus sp. B3-10 isolated from apple orchard soil.</title>
        <authorList>
            <person name="Kim H.S."/>
            <person name="Han K.-I."/>
            <person name="Suh M.K."/>
            <person name="Lee K.C."/>
            <person name="Eom M.K."/>
            <person name="Kim J.-S."/>
            <person name="Kang S.W."/>
            <person name="Sin Y."/>
            <person name="Lee J.-S."/>
        </authorList>
    </citation>
    <scope>NUCLEOTIDE SEQUENCE [LARGE SCALE GENOMIC DNA]</scope>
    <source>
        <strain evidence="1 2">B3-10</strain>
    </source>
</reference>
<dbReference type="EMBL" id="CP044016">
    <property type="protein sequence ID" value="QES89871.1"/>
    <property type="molecule type" value="Genomic_DNA"/>
</dbReference>
<evidence type="ECO:0000313" key="1">
    <source>
        <dbReference type="EMBL" id="QES89871.1"/>
    </source>
</evidence>
<keyword evidence="2" id="KW-1185">Reference proteome</keyword>
<dbReference type="AlphaFoldDB" id="A0A5P2GE38"/>
<evidence type="ECO:0008006" key="3">
    <source>
        <dbReference type="Google" id="ProtNLM"/>
    </source>
</evidence>
<gene>
    <name evidence="1" type="ORF">E0W69_014800</name>
</gene>
<proteinExistence type="predicted"/>
<dbReference type="Proteomes" id="UP000292424">
    <property type="component" value="Chromosome"/>
</dbReference>
<protein>
    <recommendedName>
        <fullName evidence="3">Tetratricopeptide repeat protein</fullName>
    </recommendedName>
</protein>
<accession>A0A5P2GE38</accession>